<dbReference type="PRINTS" id="PR00726">
    <property type="entry name" value="LEXASERPTASE"/>
</dbReference>
<proteinExistence type="inferred from homology"/>
<organism evidence="16 17">
    <name type="scientific">Candidatus Borkfalkia faecigallinarum</name>
    <dbReference type="NCBI Taxonomy" id="2838509"/>
    <lineage>
        <taxon>Bacteria</taxon>
        <taxon>Bacillati</taxon>
        <taxon>Bacillota</taxon>
        <taxon>Clostridia</taxon>
        <taxon>Christensenellales</taxon>
        <taxon>Christensenellaceae</taxon>
        <taxon>Candidatus Borkfalkia</taxon>
    </lineage>
</organism>
<protein>
    <recommendedName>
        <fullName evidence="12">LexA repressor</fullName>
        <ecNumber evidence="12">3.4.21.88</ecNumber>
    </recommendedName>
</protein>
<dbReference type="InterPro" id="IPR039418">
    <property type="entry name" value="LexA-like"/>
</dbReference>
<dbReference type="Gene3D" id="2.10.109.10">
    <property type="entry name" value="Umud Fragment, subunit A"/>
    <property type="match status" value="1"/>
</dbReference>
<dbReference type="Pfam" id="PF00717">
    <property type="entry name" value="Peptidase_S24"/>
    <property type="match status" value="1"/>
</dbReference>
<dbReference type="Pfam" id="PF01726">
    <property type="entry name" value="LexA_DNA_bind"/>
    <property type="match status" value="1"/>
</dbReference>
<evidence type="ECO:0000256" key="6">
    <source>
        <dbReference type="ARBA" id="ARBA00022813"/>
    </source>
</evidence>
<comment type="caution">
    <text evidence="16">The sequence shown here is derived from an EMBL/GenBank/DDBJ whole genome shotgun (WGS) entry which is preliminary data.</text>
</comment>
<dbReference type="GO" id="GO:0045892">
    <property type="term" value="P:negative regulation of DNA-templated transcription"/>
    <property type="evidence" value="ECO:0007669"/>
    <property type="project" value="UniProtKB-UniRule"/>
</dbReference>
<evidence type="ECO:0000256" key="7">
    <source>
        <dbReference type="ARBA" id="ARBA00023015"/>
    </source>
</evidence>
<dbReference type="CDD" id="cd06529">
    <property type="entry name" value="S24_LexA-like"/>
    <property type="match status" value="1"/>
</dbReference>
<dbReference type="Proteomes" id="UP000824249">
    <property type="component" value="Unassembled WGS sequence"/>
</dbReference>
<dbReference type="PANTHER" id="PTHR33516">
    <property type="entry name" value="LEXA REPRESSOR"/>
    <property type="match status" value="1"/>
</dbReference>
<sequence>MSERSRSKMQAVLNYINTYNAENGYSPTVREICAELHIKSTASAYYYLEKLTNEGLLSRSPNKNRAVNFKKNSSINIPLIGTVTAGQPIFAYENYEDYYSFPAGSFRGSELFMLNVQGTSMIDAGILDGDKIVVRRQQTAENGDIVVALLDDSATVKRFFKKQDHYVLHPENPTMDDIVVDEVVILGKVIGLVRNF</sequence>
<reference evidence="16" key="2">
    <citation type="submission" date="2021-04" db="EMBL/GenBank/DDBJ databases">
        <authorList>
            <person name="Gilroy R."/>
        </authorList>
    </citation>
    <scope>NUCLEOTIDE SEQUENCE</scope>
    <source>
        <strain evidence="16">26628</strain>
    </source>
</reference>
<feature type="DNA-binding region" description="H-T-H motif" evidence="12">
    <location>
        <begin position="29"/>
        <end position="49"/>
    </location>
</feature>
<dbReference type="NCBIfam" id="TIGR00498">
    <property type="entry name" value="lexA"/>
    <property type="match status" value="1"/>
</dbReference>
<evidence type="ECO:0000313" key="16">
    <source>
        <dbReference type="EMBL" id="HIX46505.1"/>
    </source>
</evidence>
<accession>A0A9D1VT38</accession>
<keyword evidence="9 12" id="KW-0804">Transcription</keyword>
<evidence type="ECO:0000259" key="15">
    <source>
        <dbReference type="Pfam" id="PF01726"/>
    </source>
</evidence>
<dbReference type="InterPro" id="IPR006199">
    <property type="entry name" value="LexA_DNA-bd_dom"/>
</dbReference>
<dbReference type="InterPro" id="IPR036390">
    <property type="entry name" value="WH_DNA-bd_sf"/>
</dbReference>
<dbReference type="SUPFAM" id="SSF51306">
    <property type="entry name" value="LexA/Signal peptidase"/>
    <property type="match status" value="1"/>
</dbReference>
<comment type="catalytic activity">
    <reaction evidence="12">
        <text>Hydrolysis of Ala-|-Gly bond in repressor LexA.</text>
        <dbReference type="EC" id="3.4.21.88"/>
    </reaction>
</comment>
<keyword evidence="11 12" id="KW-0742">SOS response</keyword>
<keyword evidence="10 12" id="KW-0234">DNA repair</keyword>
<dbReference type="FunFam" id="2.10.109.10:FF:000001">
    <property type="entry name" value="LexA repressor"/>
    <property type="match status" value="1"/>
</dbReference>
<gene>
    <name evidence="12 16" type="primary">lexA</name>
    <name evidence="16" type="ORF">H9737_02310</name>
</gene>
<keyword evidence="6 12" id="KW-0068">Autocatalytic cleavage</keyword>
<feature type="site" description="Cleavage; by autolysis" evidence="12">
    <location>
        <begin position="85"/>
        <end position="86"/>
    </location>
</feature>
<keyword evidence="2 12" id="KW-0678">Repressor</keyword>
<feature type="active site" description="For autocatalytic cleavage activity" evidence="12">
    <location>
        <position position="157"/>
    </location>
</feature>
<dbReference type="InterPro" id="IPR050077">
    <property type="entry name" value="LexA_repressor"/>
</dbReference>
<keyword evidence="7 12" id="KW-0805">Transcription regulation</keyword>
<dbReference type="InterPro" id="IPR015927">
    <property type="entry name" value="Peptidase_S24_S26A/B/C"/>
</dbReference>
<comment type="subunit">
    <text evidence="12">Homodimer.</text>
</comment>
<reference evidence="16" key="1">
    <citation type="journal article" date="2021" name="PeerJ">
        <title>Extensive microbial diversity within the chicken gut microbiome revealed by metagenomics and culture.</title>
        <authorList>
            <person name="Gilroy R."/>
            <person name="Ravi A."/>
            <person name="Getino M."/>
            <person name="Pursley I."/>
            <person name="Horton D.L."/>
            <person name="Alikhan N.F."/>
            <person name="Baker D."/>
            <person name="Gharbi K."/>
            <person name="Hall N."/>
            <person name="Watson M."/>
            <person name="Adriaenssens E.M."/>
            <person name="Foster-Nyarko E."/>
            <person name="Jarju S."/>
            <person name="Secka A."/>
            <person name="Antonio M."/>
            <person name="Oren A."/>
            <person name="Chaudhuri R.R."/>
            <person name="La Ragione R."/>
            <person name="Hildebrand F."/>
            <person name="Pallen M.J."/>
        </authorList>
    </citation>
    <scope>NUCLEOTIDE SEQUENCE</scope>
    <source>
        <strain evidence="16">26628</strain>
    </source>
</reference>
<dbReference type="HAMAP" id="MF_00015">
    <property type="entry name" value="LexA"/>
    <property type="match status" value="1"/>
</dbReference>
<evidence type="ECO:0000256" key="12">
    <source>
        <dbReference type="HAMAP-Rule" id="MF_00015"/>
    </source>
</evidence>
<evidence type="ECO:0000313" key="17">
    <source>
        <dbReference type="Proteomes" id="UP000824249"/>
    </source>
</evidence>
<dbReference type="GO" id="GO:0006508">
    <property type="term" value="P:proteolysis"/>
    <property type="evidence" value="ECO:0007669"/>
    <property type="project" value="InterPro"/>
</dbReference>
<evidence type="ECO:0000256" key="8">
    <source>
        <dbReference type="ARBA" id="ARBA00023125"/>
    </source>
</evidence>
<evidence type="ECO:0000256" key="13">
    <source>
        <dbReference type="RuleBase" id="RU003991"/>
    </source>
</evidence>
<dbReference type="GO" id="GO:0006260">
    <property type="term" value="P:DNA replication"/>
    <property type="evidence" value="ECO:0007669"/>
    <property type="project" value="UniProtKB-UniRule"/>
</dbReference>
<feature type="active site" description="For autocatalytic cleavage activity" evidence="12">
    <location>
        <position position="120"/>
    </location>
</feature>
<evidence type="ECO:0000256" key="3">
    <source>
        <dbReference type="ARBA" id="ARBA00022705"/>
    </source>
</evidence>
<dbReference type="SUPFAM" id="SSF46785">
    <property type="entry name" value="Winged helix' DNA-binding domain"/>
    <property type="match status" value="1"/>
</dbReference>
<dbReference type="GO" id="GO:0009432">
    <property type="term" value="P:SOS response"/>
    <property type="evidence" value="ECO:0007669"/>
    <property type="project" value="UniProtKB-UniRule"/>
</dbReference>
<evidence type="ECO:0000256" key="5">
    <source>
        <dbReference type="ARBA" id="ARBA00022801"/>
    </source>
</evidence>
<dbReference type="EC" id="3.4.21.88" evidence="12"/>
<dbReference type="EMBL" id="DXFD01000039">
    <property type="protein sequence ID" value="HIX46505.1"/>
    <property type="molecule type" value="Genomic_DNA"/>
</dbReference>
<evidence type="ECO:0000256" key="4">
    <source>
        <dbReference type="ARBA" id="ARBA00022763"/>
    </source>
</evidence>
<dbReference type="AlphaFoldDB" id="A0A9D1VT38"/>
<dbReference type="InterPro" id="IPR006197">
    <property type="entry name" value="Peptidase_S24_LexA"/>
</dbReference>
<keyword evidence="8 12" id="KW-0238">DNA-binding</keyword>
<keyword evidence="3 12" id="KW-0235">DNA replication</keyword>
<comment type="similarity">
    <text evidence="1 12 13">Belongs to the peptidase S24 family.</text>
</comment>
<evidence type="ECO:0000256" key="10">
    <source>
        <dbReference type="ARBA" id="ARBA00023204"/>
    </source>
</evidence>
<feature type="domain" description="Peptidase S24/S26A/S26B/S26C" evidence="14">
    <location>
        <begin position="78"/>
        <end position="190"/>
    </location>
</feature>
<dbReference type="GO" id="GO:0003677">
    <property type="term" value="F:DNA binding"/>
    <property type="evidence" value="ECO:0007669"/>
    <property type="project" value="UniProtKB-UniRule"/>
</dbReference>
<dbReference type="Gene3D" id="1.10.10.10">
    <property type="entry name" value="Winged helix-like DNA-binding domain superfamily/Winged helix DNA-binding domain"/>
    <property type="match status" value="1"/>
</dbReference>
<comment type="function">
    <text evidence="12">Represses a number of genes involved in the response to DNA damage (SOS response), including recA and lexA. In the presence of single-stranded DNA, RecA interacts with LexA causing an autocatalytic cleavage which disrupts the DNA-binding part of LexA, leading to derepression of the SOS regulon and eventually DNA repair.</text>
</comment>
<evidence type="ECO:0000256" key="11">
    <source>
        <dbReference type="ARBA" id="ARBA00023236"/>
    </source>
</evidence>
<feature type="domain" description="LexA repressor DNA-binding" evidence="15">
    <location>
        <begin position="10"/>
        <end position="66"/>
    </location>
</feature>
<name>A0A9D1VT38_9FIRM</name>
<dbReference type="InterPro" id="IPR036286">
    <property type="entry name" value="LexA/Signal_pep-like_sf"/>
</dbReference>
<dbReference type="InterPro" id="IPR006200">
    <property type="entry name" value="LexA"/>
</dbReference>
<evidence type="ECO:0000256" key="9">
    <source>
        <dbReference type="ARBA" id="ARBA00023163"/>
    </source>
</evidence>
<evidence type="ECO:0000256" key="1">
    <source>
        <dbReference type="ARBA" id="ARBA00007484"/>
    </source>
</evidence>
<evidence type="ECO:0000256" key="2">
    <source>
        <dbReference type="ARBA" id="ARBA00022491"/>
    </source>
</evidence>
<dbReference type="PANTHER" id="PTHR33516:SF2">
    <property type="entry name" value="LEXA REPRESSOR-RELATED"/>
    <property type="match status" value="1"/>
</dbReference>
<dbReference type="InterPro" id="IPR036388">
    <property type="entry name" value="WH-like_DNA-bd_sf"/>
</dbReference>
<dbReference type="GO" id="GO:0006281">
    <property type="term" value="P:DNA repair"/>
    <property type="evidence" value="ECO:0007669"/>
    <property type="project" value="UniProtKB-UniRule"/>
</dbReference>
<dbReference type="GO" id="GO:0004252">
    <property type="term" value="F:serine-type endopeptidase activity"/>
    <property type="evidence" value="ECO:0007669"/>
    <property type="project" value="UniProtKB-UniRule"/>
</dbReference>
<keyword evidence="4 12" id="KW-0227">DNA damage</keyword>
<keyword evidence="5 12" id="KW-0378">Hydrolase</keyword>
<evidence type="ECO:0000259" key="14">
    <source>
        <dbReference type="Pfam" id="PF00717"/>
    </source>
</evidence>